<gene>
    <name evidence="1" type="ORF">CLUMA_CG001872</name>
</gene>
<keyword evidence="2" id="KW-1185">Reference proteome</keyword>
<sequence>MGFGQQFSSSIFFWGQAPDFTILFSKQLSESFVFSTEEFRILKTYSYTCLLNFSLFKQKTTETVSNSYKPDLTCRRLNEKWFTLNHIKFHSP</sequence>
<name>A0A1J1HJ85_9DIPT</name>
<proteinExistence type="predicted"/>
<reference evidence="1 2" key="1">
    <citation type="submission" date="2015-04" db="EMBL/GenBank/DDBJ databases">
        <authorList>
            <person name="Syromyatnikov M.Y."/>
            <person name="Popov V.N."/>
        </authorList>
    </citation>
    <scope>NUCLEOTIDE SEQUENCE [LARGE SCALE GENOMIC DNA]</scope>
</reference>
<dbReference type="Proteomes" id="UP000183832">
    <property type="component" value="Unassembled WGS sequence"/>
</dbReference>
<dbReference type="AlphaFoldDB" id="A0A1J1HJ85"/>
<protein>
    <submittedName>
        <fullName evidence="1">CLUMA_CG001872, isoform A</fullName>
    </submittedName>
</protein>
<organism evidence="1 2">
    <name type="scientific">Clunio marinus</name>
    <dbReference type="NCBI Taxonomy" id="568069"/>
    <lineage>
        <taxon>Eukaryota</taxon>
        <taxon>Metazoa</taxon>
        <taxon>Ecdysozoa</taxon>
        <taxon>Arthropoda</taxon>
        <taxon>Hexapoda</taxon>
        <taxon>Insecta</taxon>
        <taxon>Pterygota</taxon>
        <taxon>Neoptera</taxon>
        <taxon>Endopterygota</taxon>
        <taxon>Diptera</taxon>
        <taxon>Nematocera</taxon>
        <taxon>Chironomoidea</taxon>
        <taxon>Chironomidae</taxon>
        <taxon>Clunio</taxon>
    </lineage>
</organism>
<accession>A0A1J1HJ85</accession>
<dbReference type="EMBL" id="CVRI01000006">
    <property type="protein sequence ID" value="CRK88087.1"/>
    <property type="molecule type" value="Genomic_DNA"/>
</dbReference>
<evidence type="ECO:0000313" key="2">
    <source>
        <dbReference type="Proteomes" id="UP000183832"/>
    </source>
</evidence>
<evidence type="ECO:0000313" key="1">
    <source>
        <dbReference type="EMBL" id="CRK88087.1"/>
    </source>
</evidence>